<dbReference type="SMART" id="SM00115">
    <property type="entry name" value="CASc"/>
    <property type="match status" value="1"/>
</dbReference>
<dbReference type="Gene3D" id="1.10.533.10">
    <property type="entry name" value="Death Domain, Fas"/>
    <property type="match status" value="1"/>
</dbReference>
<reference evidence="8 9" key="1">
    <citation type="submission" date="2021-06" db="EMBL/GenBank/DDBJ databases">
        <authorList>
            <person name="Palmer J.M."/>
        </authorList>
    </citation>
    <scope>NUCLEOTIDE SEQUENCE [LARGE SCALE GENOMIC DNA]</scope>
    <source>
        <strain evidence="8 9">MEX-2019</strain>
        <tissue evidence="8">Muscle</tissue>
    </source>
</reference>
<dbReference type="InterPro" id="IPR001315">
    <property type="entry name" value="CARD"/>
</dbReference>
<dbReference type="PROSITE" id="PS50209">
    <property type="entry name" value="CARD"/>
    <property type="match status" value="1"/>
</dbReference>
<sequence>MSAKETLKRNKTKIQEVLCGDYRFILNKVQEKELITSREYNNLKNINKEDVEGHVVELVDKMMNKGEETCQHFLDLLQTDEVTGTYPDLQNIQLRDIRVVTEPVQVTSPYCGDMVPESKKQKKEELYELKSQPVGLCLIINNEDFIGCKPRRGTNKDADSLAKVFSWLGFRVLMCKDQTRDQMKETLQCFASLPGDFQLQSLSLQEWSGNCFAAPQQILEHGDAFVCCILSHGTLGAVLGIDSQPLVIKDITRYFKATKESPLTGKPKMFLIQACQGINIQQGVLLKDVEEDSLTYIPEEADVLVALATVEDHAALRHTIEGSWFIQSVCEQLKEHCPRGEDMTSILLHVNDQVGQKEGSIRLGAIKQAPEVRFTLRKKLVLSPHSTWSTTTPANRAGF</sequence>
<dbReference type="InterPro" id="IPR011029">
    <property type="entry name" value="DEATH-like_dom_sf"/>
</dbReference>
<evidence type="ECO:0000256" key="2">
    <source>
        <dbReference type="ARBA" id="ARBA00022703"/>
    </source>
</evidence>
<dbReference type="Pfam" id="PF00656">
    <property type="entry name" value="Peptidase_C14"/>
    <property type="match status" value="2"/>
</dbReference>
<proteinExistence type="inferred from homology"/>
<dbReference type="GO" id="GO:0006508">
    <property type="term" value="P:proteolysis"/>
    <property type="evidence" value="ECO:0007669"/>
    <property type="project" value="InterPro"/>
</dbReference>
<dbReference type="InterPro" id="IPR015917">
    <property type="entry name" value="Pept_C14A"/>
</dbReference>
<keyword evidence="9" id="KW-1185">Reference proteome</keyword>
<dbReference type="GO" id="GO:0005737">
    <property type="term" value="C:cytoplasm"/>
    <property type="evidence" value="ECO:0007669"/>
    <property type="project" value="UniProtKB-ARBA"/>
</dbReference>
<gene>
    <name evidence="8" type="ORF">CRENBAI_024754</name>
</gene>
<evidence type="ECO:0008006" key="10">
    <source>
        <dbReference type="Google" id="ProtNLM"/>
    </source>
</evidence>
<evidence type="ECO:0000256" key="1">
    <source>
        <dbReference type="ARBA" id="ARBA00010134"/>
    </source>
</evidence>
<feature type="domain" description="Caspase family p20" evidence="6">
    <location>
        <begin position="133"/>
        <end position="279"/>
    </location>
</feature>
<dbReference type="GO" id="GO:0006915">
    <property type="term" value="P:apoptotic process"/>
    <property type="evidence" value="ECO:0007669"/>
    <property type="project" value="UniProtKB-KW"/>
</dbReference>
<dbReference type="GO" id="GO:0042981">
    <property type="term" value="P:regulation of apoptotic process"/>
    <property type="evidence" value="ECO:0007669"/>
    <property type="project" value="InterPro"/>
</dbReference>
<dbReference type="CDD" id="cd00032">
    <property type="entry name" value="CASc"/>
    <property type="match status" value="1"/>
</dbReference>
<dbReference type="PROSITE" id="PS50208">
    <property type="entry name" value="CASPASE_P20"/>
    <property type="match status" value="1"/>
</dbReference>
<accession>A0AAV9SNB4</accession>
<dbReference type="SUPFAM" id="SSF52129">
    <property type="entry name" value="Caspase-like"/>
    <property type="match status" value="1"/>
</dbReference>
<dbReference type="Proteomes" id="UP001311232">
    <property type="component" value="Unassembled WGS sequence"/>
</dbReference>
<evidence type="ECO:0000256" key="3">
    <source>
        <dbReference type="PIRSR" id="PIRSR038001-1"/>
    </source>
</evidence>
<protein>
    <recommendedName>
        <fullName evidence="10">Caspase-8</fullName>
    </recommendedName>
</protein>
<dbReference type="PANTHER" id="PTHR48169:SF7">
    <property type="entry name" value="CASPASE 10"/>
    <property type="match status" value="1"/>
</dbReference>
<dbReference type="PROSITE" id="PS01122">
    <property type="entry name" value="CASPASE_CYS"/>
    <property type="match status" value="1"/>
</dbReference>
<dbReference type="PROSITE" id="PS50207">
    <property type="entry name" value="CASPASE_P10"/>
    <property type="match status" value="1"/>
</dbReference>
<evidence type="ECO:0000259" key="5">
    <source>
        <dbReference type="PROSITE" id="PS50207"/>
    </source>
</evidence>
<dbReference type="InterPro" id="IPR011600">
    <property type="entry name" value="Pept_C14_caspase"/>
</dbReference>
<comment type="caution">
    <text evidence="8">The sequence shown here is derived from an EMBL/GenBank/DDBJ whole genome shotgun (WGS) entry which is preliminary data.</text>
</comment>
<name>A0AAV9SNB4_9TELE</name>
<evidence type="ECO:0000259" key="6">
    <source>
        <dbReference type="PROSITE" id="PS50208"/>
    </source>
</evidence>
<dbReference type="GO" id="GO:0004197">
    <property type="term" value="F:cysteine-type endopeptidase activity"/>
    <property type="evidence" value="ECO:0007669"/>
    <property type="project" value="InterPro"/>
</dbReference>
<dbReference type="CDD" id="cd01671">
    <property type="entry name" value="CARD"/>
    <property type="match status" value="1"/>
</dbReference>
<evidence type="ECO:0000259" key="7">
    <source>
        <dbReference type="PROSITE" id="PS50209"/>
    </source>
</evidence>
<dbReference type="InterPro" id="IPR002138">
    <property type="entry name" value="Pept_C14_p10"/>
</dbReference>
<keyword evidence="2" id="KW-0053">Apoptosis</keyword>
<feature type="domain" description="Caspase family p10" evidence="5">
    <location>
        <begin position="293"/>
        <end position="384"/>
    </location>
</feature>
<feature type="active site" evidence="3">
    <location>
        <position position="275"/>
    </location>
</feature>
<dbReference type="Gene3D" id="3.40.50.1460">
    <property type="match status" value="1"/>
</dbReference>
<dbReference type="AlphaFoldDB" id="A0AAV9SNB4"/>
<dbReference type="InterPro" id="IPR001309">
    <property type="entry name" value="Pept_C14_p20"/>
</dbReference>
<dbReference type="SUPFAM" id="SSF47986">
    <property type="entry name" value="DEATH domain"/>
    <property type="match status" value="1"/>
</dbReference>
<dbReference type="PANTHER" id="PTHR48169">
    <property type="entry name" value="DED DOMAIN-CONTAINING PROTEIN"/>
    <property type="match status" value="1"/>
</dbReference>
<dbReference type="EMBL" id="JAHHUM010000078">
    <property type="protein sequence ID" value="KAK5622791.1"/>
    <property type="molecule type" value="Genomic_DNA"/>
</dbReference>
<dbReference type="Pfam" id="PF00619">
    <property type="entry name" value="CARD"/>
    <property type="match status" value="1"/>
</dbReference>
<dbReference type="PRINTS" id="PR00376">
    <property type="entry name" value="IL1BCENZYME"/>
</dbReference>
<evidence type="ECO:0000313" key="8">
    <source>
        <dbReference type="EMBL" id="KAK5622791.1"/>
    </source>
</evidence>
<evidence type="ECO:0000313" key="9">
    <source>
        <dbReference type="Proteomes" id="UP001311232"/>
    </source>
</evidence>
<comment type="similarity">
    <text evidence="1 4">Belongs to the peptidase C14A family.</text>
</comment>
<organism evidence="8 9">
    <name type="scientific">Crenichthys baileyi</name>
    <name type="common">White River springfish</name>
    <dbReference type="NCBI Taxonomy" id="28760"/>
    <lineage>
        <taxon>Eukaryota</taxon>
        <taxon>Metazoa</taxon>
        <taxon>Chordata</taxon>
        <taxon>Craniata</taxon>
        <taxon>Vertebrata</taxon>
        <taxon>Euteleostomi</taxon>
        <taxon>Actinopterygii</taxon>
        <taxon>Neopterygii</taxon>
        <taxon>Teleostei</taxon>
        <taxon>Neoteleostei</taxon>
        <taxon>Acanthomorphata</taxon>
        <taxon>Ovalentaria</taxon>
        <taxon>Atherinomorphae</taxon>
        <taxon>Cyprinodontiformes</taxon>
        <taxon>Goodeidae</taxon>
        <taxon>Crenichthys</taxon>
    </lineage>
</organism>
<dbReference type="InterPro" id="IPR029030">
    <property type="entry name" value="Caspase-like_dom_sf"/>
</dbReference>
<feature type="active site" evidence="3">
    <location>
        <position position="232"/>
    </location>
</feature>
<dbReference type="InterPro" id="IPR033139">
    <property type="entry name" value="Caspase_cys_AS"/>
</dbReference>
<dbReference type="PIRSF" id="PIRSF038001">
    <property type="entry name" value="Caspase_ICE"/>
    <property type="match status" value="1"/>
</dbReference>
<dbReference type="GO" id="GO:0051604">
    <property type="term" value="P:protein maturation"/>
    <property type="evidence" value="ECO:0007669"/>
    <property type="project" value="UniProtKB-ARBA"/>
</dbReference>
<feature type="domain" description="CARD" evidence="7">
    <location>
        <begin position="1"/>
        <end position="78"/>
    </location>
</feature>
<evidence type="ECO:0000256" key="4">
    <source>
        <dbReference type="RuleBase" id="RU003971"/>
    </source>
</evidence>